<dbReference type="AlphaFoldDB" id="A0AA38PEJ6"/>
<feature type="region of interest" description="Disordered" evidence="5">
    <location>
        <begin position="241"/>
        <end position="275"/>
    </location>
</feature>
<feature type="compositionally biased region" description="Acidic residues" evidence="5">
    <location>
        <begin position="342"/>
        <end position="356"/>
    </location>
</feature>
<keyword evidence="2 4" id="KW-0863">Zinc-finger</keyword>
<keyword evidence="8" id="KW-1185">Reference proteome</keyword>
<evidence type="ECO:0000256" key="4">
    <source>
        <dbReference type="PROSITE-ProRule" id="PRU00175"/>
    </source>
</evidence>
<gene>
    <name evidence="7" type="ORF">F5878DRAFT_669445</name>
</gene>
<reference evidence="7" key="1">
    <citation type="submission" date="2022-08" db="EMBL/GenBank/DDBJ databases">
        <authorList>
            <consortium name="DOE Joint Genome Institute"/>
            <person name="Min B."/>
            <person name="Riley R."/>
            <person name="Sierra-Patev S."/>
            <person name="Naranjo-Ortiz M."/>
            <person name="Looney B."/>
            <person name="Konkel Z."/>
            <person name="Slot J.C."/>
            <person name="Sakamoto Y."/>
            <person name="Steenwyk J.L."/>
            <person name="Rokas A."/>
            <person name="Carro J."/>
            <person name="Camarero S."/>
            <person name="Ferreira P."/>
            <person name="Molpeceres G."/>
            <person name="Ruiz-Duenas F.J."/>
            <person name="Serrano A."/>
            <person name="Henrissat B."/>
            <person name="Drula E."/>
            <person name="Hughes K.W."/>
            <person name="Mata J.L."/>
            <person name="Ishikawa N.K."/>
            <person name="Vargas-Isla R."/>
            <person name="Ushijima S."/>
            <person name="Smith C.A."/>
            <person name="Ahrendt S."/>
            <person name="Andreopoulos W."/>
            <person name="He G."/>
            <person name="Labutti K."/>
            <person name="Lipzen A."/>
            <person name="Ng V."/>
            <person name="Sandor L."/>
            <person name="Barry K."/>
            <person name="Martinez A.T."/>
            <person name="Xiao Y."/>
            <person name="Gibbons J.G."/>
            <person name="Terashima K."/>
            <person name="Hibbett D.S."/>
            <person name="Grigoriev I.V."/>
        </authorList>
    </citation>
    <scope>NUCLEOTIDE SEQUENCE</scope>
    <source>
        <strain evidence="7">TFB9207</strain>
    </source>
</reference>
<dbReference type="InterPro" id="IPR013083">
    <property type="entry name" value="Znf_RING/FYVE/PHD"/>
</dbReference>
<dbReference type="PANTHER" id="PTHR45969:SF69">
    <property type="entry name" value="FINGER DOMAIN PROTEIN, PUTATIVE (AFU_ORTHOLOGUE AFUA_3G12190)-RELATED"/>
    <property type="match status" value="1"/>
</dbReference>
<keyword evidence="3" id="KW-0862">Zinc</keyword>
<dbReference type="SUPFAM" id="SSF57850">
    <property type="entry name" value="RING/U-box"/>
    <property type="match status" value="1"/>
</dbReference>
<protein>
    <recommendedName>
        <fullName evidence="6">RING-type domain-containing protein</fullName>
    </recommendedName>
</protein>
<accession>A0AA38PEJ6</accession>
<dbReference type="Gene3D" id="3.30.40.10">
    <property type="entry name" value="Zinc/RING finger domain, C3HC4 (zinc finger)"/>
    <property type="match status" value="1"/>
</dbReference>
<name>A0AA38PEJ6_9AGAR</name>
<dbReference type="GO" id="GO:0016567">
    <property type="term" value="P:protein ubiquitination"/>
    <property type="evidence" value="ECO:0007669"/>
    <property type="project" value="TreeGrafter"/>
</dbReference>
<dbReference type="EMBL" id="MU806038">
    <property type="protein sequence ID" value="KAJ3841477.1"/>
    <property type="molecule type" value="Genomic_DNA"/>
</dbReference>
<evidence type="ECO:0000256" key="5">
    <source>
        <dbReference type="SAM" id="MobiDB-lite"/>
    </source>
</evidence>
<evidence type="ECO:0000259" key="6">
    <source>
        <dbReference type="PROSITE" id="PS50089"/>
    </source>
</evidence>
<dbReference type="InterPro" id="IPR001841">
    <property type="entry name" value="Znf_RING"/>
</dbReference>
<feature type="compositionally biased region" description="Basic and acidic residues" evidence="5">
    <location>
        <begin position="251"/>
        <end position="270"/>
    </location>
</feature>
<dbReference type="PANTHER" id="PTHR45969">
    <property type="entry name" value="RING ZINC FINGER PROTEIN-RELATED"/>
    <property type="match status" value="1"/>
</dbReference>
<dbReference type="Pfam" id="PF13639">
    <property type="entry name" value="zf-RING_2"/>
    <property type="match status" value="1"/>
</dbReference>
<feature type="domain" description="RING-type" evidence="6">
    <location>
        <begin position="30"/>
        <end position="77"/>
    </location>
</feature>
<evidence type="ECO:0000256" key="2">
    <source>
        <dbReference type="ARBA" id="ARBA00022771"/>
    </source>
</evidence>
<dbReference type="GO" id="GO:0061630">
    <property type="term" value="F:ubiquitin protein ligase activity"/>
    <property type="evidence" value="ECO:0007669"/>
    <property type="project" value="TreeGrafter"/>
</dbReference>
<keyword evidence="1" id="KW-0479">Metal-binding</keyword>
<sequence length="375" mass="42425">MNDLESALINSFIDSLPHLDKSNAAKDSCCPICLSSFETLDAASGGITRLPACKHMFCRNDLIKWIQAMNGSCPTCRNVFLNIRPLNAIEESAIGYDGISNEIDDYEEYEEYEEEDDEYGFSDVEHYEEYILGGEHQEHQESADDGHYYHPVDRVVSGWEDPAHYSFGEGVGDADHSHEVLYVWDDPAQHSFGGEVDDADHSHEVVDADVWEEPAHYSFGEDVDDTDHPHEVVSAWEDPDQYSFGEDVDDADHSHAEYDGGEPETFHDDGDISDDEDLDAALHASLNLHYDTDYYTPDNEEHGDVTNEEEVNYGYGYCSYADEGDEYEQHEQDASIQGGEYFSDEDQYPSDHDDGDGYYSNEEYSEFGEGDEIGW</sequence>
<evidence type="ECO:0000256" key="1">
    <source>
        <dbReference type="ARBA" id="ARBA00022723"/>
    </source>
</evidence>
<dbReference type="Proteomes" id="UP001163846">
    <property type="component" value="Unassembled WGS sequence"/>
</dbReference>
<evidence type="ECO:0000256" key="3">
    <source>
        <dbReference type="ARBA" id="ARBA00022833"/>
    </source>
</evidence>
<comment type="caution">
    <text evidence="7">The sequence shown here is derived from an EMBL/GenBank/DDBJ whole genome shotgun (WGS) entry which is preliminary data.</text>
</comment>
<dbReference type="PROSITE" id="PS50089">
    <property type="entry name" value="ZF_RING_2"/>
    <property type="match status" value="1"/>
</dbReference>
<proteinExistence type="predicted"/>
<evidence type="ECO:0000313" key="7">
    <source>
        <dbReference type="EMBL" id="KAJ3841477.1"/>
    </source>
</evidence>
<dbReference type="SMART" id="SM00184">
    <property type="entry name" value="RING"/>
    <property type="match status" value="1"/>
</dbReference>
<organism evidence="7 8">
    <name type="scientific">Lentinula raphanica</name>
    <dbReference type="NCBI Taxonomy" id="153919"/>
    <lineage>
        <taxon>Eukaryota</taxon>
        <taxon>Fungi</taxon>
        <taxon>Dikarya</taxon>
        <taxon>Basidiomycota</taxon>
        <taxon>Agaricomycotina</taxon>
        <taxon>Agaricomycetes</taxon>
        <taxon>Agaricomycetidae</taxon>
        <taxon>Agaricales</taxon>
        <taxon>Marasmiineae</taxon>
        <taxon>Omphalotaceae</taxon>
        <taxon>Lentinula</taxon>
    </lineage>
</organism>
<feature type="compositionally biased region" description="Acidic residues" evidence="5">
    <location>
        <begin position="363"/>
        <end position="375"/>
    </location>
</feature>
<feature type="region of interest" description="Disordered" evidence="5">
    <location>
        <begin position="326"/>
        <end position="375"/>
    </location>
</feature>
<evidence type="ECO:0000313" key="8">
    <source>
        <dbReference type="Proteomes" id="UP001163846"/>
    </source>
</evidence>
<dbReference type="GO" id="GO:0008270">
    <property type="term" value="F:zinc ion binding"/>
    <property type="evidence" value="ECO:0007669"/>
    <property type="project" value="UniProtKB-KW"/>
</dbReference>